<dbReference type="EC" id="3.1.1.31" evidence="5 7"/>
<dbReference type="InterPro" id="IPR005900">
    <property type="entry name" value="6-phosphogluconolactonase_DevB"/>
</dbReference>
<protein>
    <recommendedName>
        <fullName evidence="6 7">6-phosphogluconolactonase</fullName>
        <shortName evidence="7">6PGL</shortName>
        <ecNumber evidence="5 7">3.1.1.31</ecNumber>
    </recommendedName>
</protein>
<dbReference type="AlphaFoldDB" id="A0A8J7A727"/>
<feature type="domain" description="Glucosamine/galactosamine-6-phosphate isomerase" evidence="8">
    <location>
        <begin position="9"/>
        <end position="226"/>
    </location>
</feature>
<evidence type="ECO:0000256" key="3">
    <source>
        <dbReference type="ARBA" id="ARBA00004961"/>
    </source>
</evidence>
<dbReference type="PANTHER" id="PTHR11054:SF0">
    <property type="entry name" value="6-PHOSPHOGLUCONOLACTONASE"/>
    <property type="match status" value="1"/>
</dbReference>
<dbReference type="PANTHER" id="PTHR11054">
    <property type="entry name" value="6-PHOSPHOGLUCONOLACTONASE"/>
    <property type="match status" value="1"/>
</dbReference>
<dbReference type="InterPro" id="IPR037171">
    <property type="entry name" value="NagB/RpiA_transferase-like"/>
</dbReference>
<evidence type="ECO:0000313" key="9">
    <source>
        <dbReference type="EMBL" id="MBE9077290.1"/>
    </source>
</evidence>
<dbReference type="InterPro" id="IPR006148">
    <property type="entry name" value="Glc/Gal-6P_isomerase"/>
</dbReference>
<reference evidence="9" key="1">
    <citation type="submission" date="2020-10" db="EMBL/GenBank/DDBJ databases">
        <authorList>
            <person name="Castelo-Branco R."/>
            <person name="Eusebio N."/>
            <person name="Adriana R."/>
            <person name="Vieira A."/>
            <person name="Brugerolle De Fraissinette N."/>
            <person name="Rezende De Castro R."/>
            <person name="Schneider M.P."/>
            <person name="Vasconcelos V."/>
            <person name="Leao P.N."/>
        </authorList>
    </citation>
    <scope>NUCLEOTIDE SEQUENCE</scope>
    <source>
        <strain evidence="9">LEGE 07310</strain>
    </source>
</reference>
<dbReference type="GO" id="GO:0006098">
    <property type="term" value="P:pentose-phosphate shunt"/>
    <property type="evidence" value="ECO:0007669"/>
    <property type="project" value="UniProtKB-UniPathway"/>
</dbReference>
<comment type="caution">
    <text evidence="9">The sequence shown here is derived from an EMBL/GenBank/DDBJ whole genome shotgun (WGS) entry which is preliminary data.</text>
</comment>
<dbReference type="GO" id="GO:0017057">
    <property type="term" value="F:6-phosphogluconolactonase activity"/>
    <property type="evidence" value="ECO:0007669"/>
    <property type="project" value="UniProtKB-UniRule"/>
</dbReference>
<dbReference type="UniPathway" id="UPA00115">
    <property type="reaction ID" value="UER00409"/>
</dbReference>
<evidence type="ECO:0000256" key="1">
    <source>
        <dbReference type="ARBA" id="ARBA00000832"/>
    </source>
</evidence>
<dbReference type="EMBL" id="JADEXG010000015">
    <property type="protein sequence ID" value="MBE9077290.1"/>
    <property type="molecule type" value="Genomic_DNA"/>
</dbReference>
<evidence type="ECO:0000313" key="10">
    <source>
        <dbReference type="Proteomes" id="UP000636505"/>
    </source>
</evidence>
<comment type="similarity">
    <text evidence="4 7">Belongs to the glucosamine/galactosamine-6-phosphate isomerase family. 6-phosphogluconolactonase subfamily.</text>
</comment>
<sequence length="241" mass="26433">MKPIIEILPDREALIARTAELMVDQIRDAIAARGRCSIALSGGSTPKPLYQKLAQADLPWQQLVILWGDERYVPHDHADSNARMAREAWLNQVPIPPEQILPMPTGSDNPSQDAARYEQTLRQLFDQPAGIPAVDIILLGMGDDGHTASLFPQTAALTVRDRLITVGNHDGDPRITFTVPLINRGRHVLFLVAGANKQDALSHVFGNADAQHYPSKLVQPQGELRWLLDQAAGEGIPAGMR</sequence>
<evidence type="ECO:0000256" key="6">
    <source>
        <dbReference type="ARBA" id="ARBA00020337"/>
    </source>
</evidence>
<comment type="catalytic activity">
    <reaction evidence="1 7">
        <text>6-phospho-D-glucono-1,5-lactone + H2O = 6-phospho-D-gluconate + H(+)</text>
        <dbReference type="Rhea" id="RHEA:12556"/>
        <dbReference type="ChEBI" id="CHEBI:15377"/>
        <dbReference type="ChEBI" id="CHEBI:15378"/>
        <dbReference type="ChEBI" id="CHEBI:57955"/>
        <dbReference type="ChEBI" id="CHEBI:58759"/>
        <dbReference type="EC" id="3.1.1.31"/>
    </reaction>
</comment>
<evidence type="ECO:0000256" key="2">
    <source>
        <dbReference type="ARBA" id="ARBA00002681"/>
    </source>
</evidence>
<evidence type="ECO:0000259" key="8">
    <source>
        <dbReference type="Pfam" id="PF01182"/>
    </source>
</evidence>
<dbReference type="RefSeq" id="WP_193905952.1">
    <property type="nucleotide sequence ID" value="NZ_JADEXG010000015.1"/>
</dbReference>
<evidence type="ECO:0000256" key="4">
    <source>
        <dbReference type="ARBA" id="ARBA00010662"/>
    </source>
</evidence>
<dbReference type="Pfam" id="PF01182">
    <property type="entry name" value="Glucosamine_iso"/>
    <property type="match status" value="1"/>
</dbReference>
<evidence type="ECO:0000256" key="5">
    <source>
        <dbReference type="ARBA" id="ARBA00013198"/>
    </source>
</evidence>
<proteinExistence type="inferred from homology"/>
<dbReference type="SUPFAM" id="SSF100950">
    <property type="entry name" value="NagB/RpiA/CoA transferase-like"/>
    <property type="match status" value="1"/>
</dbReference>
<keyword evidence="10" id="KW-1185">Reference proteome</keyword>
<evidence type="ECO:0000256" key="7">
    <source>
        <dbReference type="RuleBase" id="RU365095"/>
    </source>
</evidence>
<comment type="pathway">
    <text evidence="3 7">Carbohydrate degradation; pentose phosphate pathway; D-ribulose 5-phosphate from D-glucose 6-phosphate (oxidative stage): step 2/3.</text>
</comment>
<comment type="function">
    <text evidence="2 7">Hydrolysis of 6-phosphogluconolactone to 6-phosphogluconate.</text>
</comment>
<dbReference type="InterPro" id="IPR039104">
    <property type="entry name" value="6PGL"/>
</dbReference>
<keyword evidence="7 9" id="KW-0378">Hydrolase</keyword>
<dbReference type="Proteomes" id="UP000636505">
    <property type="component" value="Unassembled WGS sequence"/>
</dbReference>
<dbReference type="CDD" id="cd01400">
    <property type="entry name" value="6PGL"/>
    <property type="match status" value="1"/>
</dbReference>
<dbReference type="GO" id="GO:0005975">
    <property type="term" value="P:carbohydrate metabolic process"/>
    <property type="evidence" value="ECO:0007669"/>
    <property type="project" value="UniProtKB-UniRule"/>
</dbReference>
<gene>
    <name evidence="7 9" type="primary">pgl</name>
    <name evidence="9" type="ORF">IQ241_08275</name>
</gene>
<dbReference type="Gene3D" id="3.40.50.1360">
    <property type="match status" value="1"/>
</dbReference>
<organism evidence="9 10">
    <name type="scientific">Vasconcelosia minhoensis LEGE 07310</name>
    <dbReference type="NCBI Taxonomy" id="915328"/>
    <lineage>
        <taxon>Bacteria</taxon>
        <taxon>Bacillati</taxon>
        <taxon>Cyanobacteriota</taxon>
        <taxon>Cyanophyceae</taxon>
        <taxon>Nodosilineales</taxon>
        <taxon>Cymatolegaceae</taxon>
        <taxon>Vasconcelosia</taxon>
        <taxon>Vasconcelosia minhoensis</taxon>
    </lineage>
</organism>
<name>A0A8J7A727_9CYAN</name>
<dbReference type="NCBIfam" id="TIGR01198">
    <property type="entry name" value="pgl"/>
    <property type="match status" value="1"/>
</dbReference>
<accession>A0A8J7A727</accession>